<feature type="region of interest" description="Disordered" evidence="1">
    <location>
        <begin position="305"/>
        <end position="327"/>
    </location>
</feature>
<feature type="compositionally biased region" description="Polar residues" evidence="1">
    <location>
        <begin position="551"/>
        <end position="608"/>
    </location>
</feature>
<dbReference type="PANTHER" id="PTHR34281">
    <property type="entry name" value="PROTEIN EARLY FLOWERING 3"/>
    <property type="match status" value="1"/>
</dbReference>
<name>A0A5P1ET74_ASPOF</name>
<dbReference type="GO" id="GO:2000028">
    <property type="term" value="P:regulation of photoperiodism, flowering"/>
    <property type="evidence" value="ECO:0007669"/>
    <property type="project" value="InterPro"/>
</dbReference>
<keyword evidence="3" id="KW-1185">Reference proteome</keyword>
<feature type="compositionally biased region" description="Polar residues" evidence="1">
    <location>
        <begin position="411"/>
        <end position="420"/>
    </location>
</feature>
<evidence type="ECO:0000313" key="2">
    <source>
        <dbReference type="EMBL" id="ONK69245.1"/>
    </source>
</evidence>
<feature type="compositionally biased region" description="Basic and acidic residues" evidence="1">
    <location>
        <begin position="609"/>
        <end position="618"/>
    </location>
</feature>
<feature type="region of interest" description="Disordered" evidence="1">
    <location>
        <begin position="551"/>
        <end position="618"/>
    </location>
</feature>
<dbReference type="AlphaFoldDB" id="A0A5P1ET74"/>
<feature type="region of interest" description="Disordered" evidence="1">
    <location>
        <begin position="127"/>
        <end position="161"/>
    </location>
</feature>
<dbReference type="InterPro" id="IPR039319">
    <property type="entry name" value="ELF3-like"/>
</dbReference>
<dbReference type="PANTHER" id="PTHR34281:SF2">
    <property type="entry name" value="PROTEIN EARLY FLOWERING 3"/>
    <property type="match status" value="1"/>
</dbReference>
<evidence type="ECO:0000313" key="3">
    <source>
        <dbReference type="Proteomes" id="UP000243459"/>
    </source>
</evidence>
<dbReference type="OrthoDB" id="1939092at2759"/>
<protein>
    <submittedName>
        <fullName evidence="2">Uncharacterized protein</fullName>
    </submittedName>
</protein>
<sequence length="653" mass="72362">MKGGKEEGKKMVEPLFPRLHVNDREKGGPRAPPRNKMALYGQFSIPSQRLNSWPSAASHKPASLGDSPSSSKGYRQEKSVFPPPDVPAQPSVHLEKRVHFQSSDNMSLTSTRIEILRSSKRQANNDIFSANDSAGNSLHLSDPTNAKKSRQSFSDDSDDSMVPTFMQSVTATFSNKMLSKIESDRLTPWCVTDPPKISSSSSPSSIGKTLKGTYTKGVMLKNIERNHVEQRHTSASVNKAAMVPDFRIRFSESSNFAKTYLDENDTDAAYAVKDSGFDVVDKGDNLTDRRESCSETLIKNSHVALSEAEKVSQESNHKDNRSLELEDLDNKEVSEGSLLDPEPSMVVCPDDVVGVIGPKHFWKARRAIVNQQRIFSIQVFELHRLIKVQKLLAACPDAIKVDVYLSESPSKIPTKVTTPDISEKSHQPNIEQEASSKERKDNSETLEENTRNEHNQVPSAPDNRPNPWCFNPHQNQWLVPVMSPSEGLIYKPYPGSCPPTPSFTPPIYGNYPPLSFAAVSMDFNMAPYHQQPPIYFPSPYNTPITKPIMSSSTIEQSNPKNDNVSGQFQKSQGSKGCDTQGSTVTCPNGSAQNGEKNSLPLSDSNGSKRASESADKCNRSGVIRVIPRNARLATESAARIFRFIQQERKQYDS</sequence>
<feature type="compositionally biased region" description="Basic and acidic residues" evidence="1">
    <location>
        <begin position="1"/>
        <end position="12"/>
    </location>
</feature>
<feature type="compositionally biased region" description="Polar residues" evidence="1">
    <location>
        <begin position="44"/>
        <end position="55"/>
    </location>
</feature>
<dbReference type="OMA" id="HASKDMF"/>
<dbReference type="EMBL" id="CM007385">
    <property type="protein sequence ID" value="ONK69245.1"/>
    <property type="molecule type" value="Genomic_DNA"/>
</dbReference>
<evidence type="ECO:0000256" key="1">
    <source>
        <dbReference type="SAM" id="MobiDB-lite"/>
    </source>
</evidence>
<gene>
    <name evidence="2" type="ORF">A4U43_C05F20840</name>
</gene>
<reference evidence="3" key="1">
    <citation type="journal article" date="2017" name="Nat. Commun.">
        <title>The asparagus genome sheds light on the origin and evolution of a young Y chromosome.</title>
        <authorList>
            <person name="Harkess A."/>
            <person name="Zhou J."/>
            <person name="Xu C."/>
            <person name="Bowers J.E."/>
            <person name="Van der Hulst R."/>
            <person name="Ayyampalayam S."/>
            <person name="Mercati F."/>
            <person name="Riccardi P."/>
            <person name="McKain M.R."/>
            <person name="Kakrana A."/>
            <person name="Tang H."/>
            <person name="Ray J."/>
            <person name="Groenendijk J."/>
            <person name="Arikit S."/>
            <person name="Mathioni S.M."/>
            <person name="Nakano M."/>
            <person name="Shan H."/>
            <person name="Telgmann-Rauber A."/>
            <person name="Kanno A."/>
            <person name="Yue Z."/>
            <person name="Chen H."/>
            <person name="Li W."/>
            <person name="Chen Y."/>
            <person name="Xu X."/>
            <person name="Zhang Y."/>
            <person name="Luo S."/>
            <person name="Chen H."/>
            <person name="Gao J."/>
            <person name="Mao Z."/>
            <person name="Pires J.C."/>
            <person name="Luo M."/>
            <person name="Kudrna D."/>
            <person name="Wing R.A."/>
            <person name="Meyers B.C."/>
            <person name="Yi K."/>
            <person name="Kong H."/>
            <person name="Lavrijsen P."/>
            <person name="Sunseri F."/>
            <person name="Falavigna A."/>
            <person name="Ye Y."/>
            <person name="Leebens-Mack J.H."/>
            <person name="Chen G."/>
        </authorList>
    </citation>
    <scope>NUCLEOTIDE SEQUENCE [LARGE SCALE GENOMIC DNA]</scope>
    <source>
        <strain evidence="3">cv. DH0086</strain>
    </source>
</reference>
<accession>A0A5P1ET74</accession>
<feature type="region of interest" description="Disordered" evidence="1">
    <location>
        <begin position="411"/>
        <end position="469"/>
    </location>
</feature>
<feature type="compositionally biased region" description="Basic and acidic residues" evidence="1">
    <location>
        <begin position="307"/>
        <end position="327"/>
    </location>
</feature>
<dbReference type="Proteomes" id="UP000243459">
    <property type="component" value="Chromosome 5"/>
</dbReference>
<proteinExistence type="predicted"/>
<feature type="compositionally biased region" description="Basic and acidic residues" evidence="1">
    <location>
        <begin position="434"/>
        <end position="454"/>
    </location>
</feature>
<feature type="compositionally biased region" description="Polar residues" evidence="1">
    <location>
        <begin position="127"/>
        <end position="146"/>
    </location>
</feature>
<organism evidence="2 3">
    <name type="scientific">Asparagus officinalis</name>
    <name type="common">Garden asparagus</name>
    <dbReference type="NCBI Taxonomy" id="4686"/>
    <lineage>
        <taxon>Eukaryota</taxon>
        <taxon>Viridiplantae</taxon>
        <taxon>Streptophyta</taxon>
        <taxon>Embryophyta</taxon>
        <taxon>Tracheophyta</taxon>
        <taxon>Spermatophyta</taxon>
        <taxon>Magnoliopsida</taxon>
        <taxon>Liliopsida</taxon>
        <taxon>Asparagales</taxon>
        <taxon>Asparagaceae</taxon>
        <taxon>Asparagoideae</taxon>
        <taxon>Asparagus</taxon>
    </lineage>
</organism>
<feature type="region of interest" description="Disordered" evidence="1">
    <location>
        <begin position="1"/>
        <end position="105"/>
    </location>
</feature>
<dbReference type="Gramene" id="ONK69245">
    <property type="protein sequence ID" value="ONK69245"/>
    <property type="gene ID" value="A4U43_C05F20840"/>
</dbReference>